<comment type="similarity">
    <text evidence="2">Belongs to the glutamate-gated ion channel (TC 1.A.10.1) family.</text>
</comment>
<dbReference type="GO" id="GO:0043226">
    <property type="term" value="C:organelle"/>
    <property type="evidence" value="ECO:0007669"/>
    <property type="project" value="UniProtKB-ARBA"/>
</dbReference>
<evidence type="ECO:0000256" key="10">
    <source>
        <dbReference type="ARBA" id="ARBA00023180"/>
    </source>
</evidence>
<evidence type="ECO:0000259" key="15">
    <source>
        <dbReference type="SMART" id="SM00918"/>
    </source>
</evidence>
<feature type="domain" description="Ionotropic glutamate receptor C-terminal" evidence="14">
    <location>
        <begin position="362"/>
        <end position="661"/>
    </location>
</feature>
<protein>
    <recommendedName>
        <fullName evidence="18">Ionotropic glutamate receptor L-glutamate and glycine-binding domain-containing protein</fullName>
    </recommendedName>
</protein>
<dbReference type="EMBL" id="KB632033">
    <property type="protein sequence ID" value="ERL88171.1"/>
    <property type="molecule type" value="Genomic_DNA"/>
</dbReference>
<keyword evidence="3" id="KW-0813">Transport</keyword>
<evidence type="ECO:0000256" key="12">
    <source>
        <dbReference type="ARBA" id="ARBA00023303"/>
    </source>
</evidence>
<proteinExistence type="inferred from homology"/>
<evidence type="ECO:0000256" key="7">
    <source>
        <dbReference type="ARBA" id="ARBA00023065"/>
    </source>
</evidence>
<dbReference type="SMART" id="SM00918">
    <property type="entry name" value="Lig_chan-Glu_bd"/>
    <property type="match status" value="1"/>
</dbReference>
<dbReference type="OrthoDB" id="5984008at2759"/>
<dbReference type="AlphaFoldDB" id="U4UC38"/>
<feature type="transmembrane region" description="Helical" evidence="13">
    <location>
        <begin position="568"/>
        <end position="590"/>
    </location>
</feature>
<dbReference type="Gene3D" id="3.40.190.10">
    <property type="entry name" value="Periplasmic binding protein-like II"/>
    <property type="match status" value="1"/>
</dbReference>
<evidence type="ECO:0000256" key="11">
    <source>
        <dbReference type="ARBA" id="ARBA00023286"/>
    </source>
</evidence>
<dbReference type="InterPro" id="IPR019594">
    <property type="entry name" value="Glu/Gly-bd"/>
</dbReference>
<evidence type="ECO:0000256" key="2">
    <source>
        <dbReference type="ARBA" id="ARBA00008685"/>
    </source>
</evidence>
<keyword evidence="11" id="KW-1071">Ligand-gated ion channel</keyword>
<dbReference type="InterPro" id="IPR015683">
    <property type="entry name" value="Ionotropic_Glu_rcpt"/>
</dbReference>
<gene>
    <name evidence="16" type="ORF">D910_05559</name>
</gene>
<evidence type="ECO:0000256" key="1">
    <source>
        <dbReference type="ARBA" id="ARBA00004141"/>
    </source>
</evidence>
<dbReference type="FunFam" id="3.40.190.10:FF:000078">
    <property type="entry name" value="glutamate receptor ionotropic, NMDA 3B"/>
    <property type="match status" value="1"/>
</dbReference>
<comment type="subcellular location">
    <subcellularLocation>
        <location evidence="1">Membrane</location>
        <topology evidence="1">Multi-pass membrane protein</topology>
    </subcellularLocation>
</comment>
<evidence type="ECO:0000256" key="9">
    <source>
        <dbReference type="ARBA" id="ARBA00023170"/>
    </source>
</evidence>
<reference evidence="16 17" key="1">
    <citation type="journal article" date="2013" name="Genome Biol.">
        <title>Draft genome of the mountain pine beetle, Dendroctonus ponderosae Hopkins, a major forest pest.</title>
        <authorList>
            <person name="Keeling C.I."/>
            <person name="Yuen M.M."/>
            <person name="Liao N.Y."/>
            <person name="Docking T.R."/>
            <person name="Chan S.K."/>
            <person name="Taylor G.A."/>
            <person name="Palmquist D.L."/>
            <person name="Jackman S.D."/>
            <person name="Nguyen A."/>
            <person name="Li M."/>
            <person name="Henderson H."/>
            <person name="Janes J.K."/>
            <person name="Zhao Y."/>
            <person name="Pandoh P."/>
            <person name="Moore R."/>
            <person name="Sperling F.A."/>
            <person name="Huber D.P."/>
            <person name="Birol I."/>
            <person name="Jones S.J."/>
            <person name="Bohlmann J."/>
        </authorList>
    </citation>
    <scope>NUCLEOTIDE SEQUENCE</scope>
</reference>
<name>U4UC38_DENPD</name>
<feature type="domain" description="Ionotropic glutamate receptor L-glutamate and glycine-binding" evidence="15">
    <location>
        <begin position="370"/>
        <end position="431"/>
    </location>
</feature>
<keyword evidence="4 13" id="KW-0812">Transmembrane</keyword>
<dbReference type="PANTHER" id="PTHR18966">
    <property type="entry name" value="IONOTROPIC GLUTAMATE RECEPTOR"/>
    <property type="match status" value="1"/>
</dbReference>
<keyword evidence="5 13" id="KW-1133">Transmembrane helix</keyword>
<evidence type="ECO:0000256" key="3">
    <source>
        <dbReference type="ARBA" id="ARBA00022448"/>
    </source>
</evidence>
<evidence type="ECO:0000313" key="17">
    <source>
        <dbReference type="Proteomes" id="UP000030742"/>
    </source>
</evidence>
<dbReference type="GO" id="GO:0015276">
    <property type="term" value="F:ligand-gated monoatomic ion channel activity"/>
    <property type="evidence" value="ECO:0007669"/>
    <property type="project" value="InterPro"/>
</dbReference>
<evidence type="ECO:0000259" key="14">
    <source>
        <dbReference type="SMART" id="SM00079"/>
    </source>
</evidence>
<keyword evidence="9" id="KW-0675">Receptor</keyword>
<organism evidence="16 17">
    <name type="scientific">Dendroctonus ponderosae</name>
    <name type="common">Mountain pine beetle</name>
    <dbReference type="NCBI Taxonomy" id="77166"/>
    <lineage>
        <taxon>Eukaryota</taxon>
        <taxon>Metazoa</taxon>
        <taxon>Ecdysozoa</taxon>
        <taxon>Arthropoda</taxon>
        <taxon>Hexapoda</taxon>
        <taxon>Insecta</taxon>
        <taxon>Pterygota</taxon>
        <taxon>Neoptera</taxon>
        <taxon>Endopterygota</taxon>
        <taxon>Coleoptera</taxon>
        <taxon>Polyphaga</taxon>
        <taxon>Cucujiformia</taxon>
        <taxon>Curculionidae</taxon>
        <taxon>Scolytinae</taxon>
        <taxon>Dendroctonus</taxon>
    </lineage>
</organism>
<feature type="transmembrane region" description="Helical" evidence="13">
    <location>
        <begin position="487"/>
        <end position="505"/>
    </location>
</feature>
<dbReference type="Pfam" id="PF10613">
    <property type="entry name" value="Lig_chan-Glu_bd"/>
    <property type="match status" value="1"/>
</dbReference>
<keyword evidence="10" id="KW-0325">Glycoprotein</keyword>
<evidence type="ECO:0008006" key="18">
    <source>
        <dbReference type="Google" id="ProtNLM"/>
    </source>
</evidence>
<keyword evidence="8 13" id="KW-0472">Membrane</keyword>
<keyword evidence="12" id="KW-0407">Ion channel</keyword>
<dbReference type="SMART" id="SM00079">
    <property type="entry name" value="PBPe"/>
    <property type="match status" value="1"/>
</dbReference>
<dbReference type="GO" id="GO:0005886">
    <property type="term" value="C:plasma membrane"/>
    <property type="evidence" value="ECO:0007669"/>
    <property type="project" value="UniProtKB-ARBA"/>
</dbReference>
<dbReference type="Proteomes" id="UP000030742">
    <property type="component" value="Unassembled WGS sequence"/>
</dbReference>
<keyword evidence="7" id="KW-0406">Ion transport</keyword>
<evidence type="ECO:0000256" key="5">
    <source>
        <dbReference type="ARBA" id="ARBA00022989"/>
    </source>
</evidence>
<keyword evidence="6" id="KW-0175">Coiled coil</keyword>
<evidence type="ECO:0000256" key="6">
    <source>
        <dbReference type="ARBA" id="ARBA00023054"/>
    </source>
</evidence>
<accession>U4UC38</accession>
<evidence type="ECO:0000256" key="4">
    <source>
        <dbReference type="ARBA" id="ARBA00022692"/>
    </source>
</evidence>
<sequence length="676" mass="76617">MAKVQKITVSEMFSEIDSLYEELTLHQPDQAAEVKYFENAFLKVNKDEEIAFLDVLLNEDESGHYKQICDALSTGFSLILDFAWSGTEVAQDLTSNMSLPYLHVDVSVAPFLVLLDSYLDSRNSTDVVVVFDKEEYIDQSLYYWLDSVRLRLVMADALNRSTASKIESIRPIPHSFAIVASAKNMNKLVSQALNEDLMSLSDRWNLVFTDFETGIFDKSLFQNQTPSLMYLKPELCLDLSIQSRCPSNFVLNEQFLYWLAWGLSRLAKMAAEESLEFPEKEFQCGKTTFSEDTKERLGDMLDSIIADNSNVLSLTGRSVKVSVRGNVEKMINGSFQTIAQYTNGKLTPEPGKQIDPIRAFYRIGITHAIPWSFKVQNPQTGEFYWTGYCADFAQKISEVMNFDYVFVEPATGTFGEKVNGTWDGIVGDLAVGETDIAITAVIMTADKEEVIDFVAPYYEQTGITIVMRKPVRKTSLFKFMTVLKLEVWLSIVGALIVTGFMIWFLDKYSPYSARNNRKAYPYPCRILDLQKDRFFEQLQAKYWNDSAKGDCPSTDDNEGITLESLGGVFIATLFGLALAMITLAGEVLYYRRKRKKIKPKKRKAKSKNLPLNTAGLKLSKLDGQSVDMFNVNKTVTIGTTFKPVNLKENLTKEMETVHISHISLYPKARNRIPRVE</sequence>
<evidence type="ECO:0000256" key="8">
    <source>
        <dbReference type="ARBA" id="ARBA00023136"/>
    </source>
</evidence>
<dbReference type="InterPro" id="IPR001320">
    <property type="entry name" value="Iontro_rcpt_C"/>
</dbReference>
<dbReference type="SUPFAM" id="SSF53850">
    <property type="entry name" value="Periplasmic binding protein-like II"/>
    <property type="match status" value="1"/>
</dbReference>
<evidence type="ECO:0000256" key="13">
    <source>
        <dbReference type="SAM" id="Phobius"/>
    </source>
</evidence>
<evidence type="ECO:0000313" key="16">
    <source>
        <dbReference type="EMBL" id="ERL88171.1"/>
    </source>
</evidence>